<feature type="signal peptide" evidence="1">
    <location>
        <begin position="1"/>
        <end position="19"/>
    </location>
</feature>
<proteinExistence type="predicted"/>
<evidence type="ECO:0000313" key="3">
    <source>
        <dbReference type="Proteomes" id="UP000477386"/>
    </source>
</evidence>
<dbReference type="Proteomes" id="UP000477386">
    <property type="component" value="Unassembled WGS sequence"/>
</dbReference>
<dbReference type="EMBL" id="JAAGNZ010000001">
    <property type="protein sequence ID" value="NEU67947.1"/>
    <property type="molecule type" value="Genomic_DNA"/>
</dbReference>
<keyword evidence="1" id="KW-0732">Signal</keyword>
<organism evidence="2 3">
    <name type="scientific">Spirosoma agri</name>
    <dbReference type="NCBI Taxonomy" id="1987381"/>
    <lineage>
        <taxon>Bacteria</taxon>
        <taxon>Pseudomonadati</taxon>
        <taxon>Bacteroidota</taxon>
        <taxon>Cytophagia</taxon>
        <taxon>Cytophagales</taxon>
        <taxon>Cytophagaceae</taxon>
        <taxon>Spirosoma</taxon>
    </lineage>
</organism>
<name>A0A6M0IJE0_9BACT</name>
<gene>
    <name evidence="2" type="ORF">GK091_13735</name>
</gene>
<feature type="chain" id="PRO_5026712634" evidence="1">
    <location>
        <begin position="20"/>
        <end position="121"/>
    </location>
</feature>
<reference evidence="2 3" key="1">
    <citation type="submission" date="2020-02" db="EMBL/GenBank/DDBJ databases">
        <title>Draft genome sequence of two Spirosoma agri KCTC 52727 and Spirosoma terrae KCTC 52035.</title>
        <authorList>
            <person name="Rojas J."/>
            <person name="Ambika Manirajan B."/>
            <person name="Ratering S."/>
            <person name="Suarez C."/>
            <person name="Schnell S."/>
        </authorList>
    </citation>
    <scope>NUCLEOTIDE SEQUENCE [LARGE SCALE GENOMIC DNA]</scope>
    <source>
        <strain evidence="2 3">KCTC 52727</strain>
    </source>
</reference>
<accession>A0A6M0IJE0</accession>
<sequence>MKKLIIALFILAASFSAQAQTTNPSRPTRVIWQGQKNAIYIADSTTSAIYPISELMGIEANQDFITISLRKKTIVLKPSQFRNQTWEPYSTSSGTMALNLFLSRNDVLNYYLTTGSSAWPN</sequence>
<dbReference type="AlphaFoldDB" id="A0A6M0IJE0"/>
<evidence type="ECO:0000256" key="1">
    <source>
        <dbReference type="SAM" id="SignalP"/>
    </source>
</evidence>
<dbReference type="RefSeq" id="WP_164038937.1">
    <property type="nucleotide sequence ID" value="NZ_JAAGNZ010000001.1"/>
</dbReference>
<protein>
    <submittedName>
        <fullName evidence="2">Uncharacterized protein</fullName>
    </submittedName>
</protein>
<evidence type="ECO:0000313" key="2">
    <source>
        <dbReference type="EMBL" id="NEU67947.1"/>
    </source>
</evidence>
<comment type="caution">
    <text evidence="2">The sequence shown here is derived from an EMBL/GenBank/DDBJ whole genome shotgun (WGS) entry which is preliminary data.</text>
</comment>
<keyword evidence="3" id="KW-1185">Reference proteome</keyword>